<evidence type="ECO:0008006" key="3">
    <source>
        <dbReference type="Google" id="ProtNLM"/>
    </source>
</evidence>
<proteinExistence type="predicted"/>
<organism evidence="1 2">
    <name type="scientific">Brassica campestris</name>
    <name type="common">Field mustard</name>
    <dbReference type="NCBI Taxonomy" id="3711"/>
    <lineage>
        <taxon>Eukaryota</taxon>
        <taxon>Viridiplantae</taxon>
        <taxon>Streptophyta</taxon>
        <taxon>Embryophyta</taxon>
        <taxon>Tracheophyta</taxon>
        <taxon>Spermatophyta</taxon>
        <taxon>Magnoliopsida</taxon>
        <taxon>eudicotyledons</taxon>
        <taxon>Gunneridae</taxon>
        <taxon>Pentapetalae</taxon>
        <taxon>rosids</taxon>
        <taxon>malvids</taxon>
        <taxon>Brassicales</taxon>
        <taxon>Brassicaceae</taxon>
        <taxon>Brassiceae</taxon>
        <taxon>Brassica</taxon>
    </lineage>
</organism>
<sequence>MCVLCKGAAETRNHLFYECSFTGQIWEHLTKGILGNSYTNVWSEIVTLISKCSREKNSLFCIRYALQASIHTIWRERNKIRHGEKPLPLSKLKKLIDKGVRNKLSLMRSKGLKGRETILQFWFETRLQIAIERME</sequence>
<dbReference type="EMBL" id="CM010637">
    <property type="protein sequence ID" value="RID41012.1"/>
    <property type="molecule type" value="Genomic_DNA"/>
</dbReference>
<dbReference type="Proteomes" id="UP000264353">
    <property type="component" value="Chromosome A10"/>
</dbReference>
<accession>A0A397XJI1</accession>
<reference evidence="1 2" key="1">
    <citation type="submission" date="2018-06" db="EMBL/GenBank/DDBJ databases">
        <title>WGS assembly of Brassica rapa FPsc.</title>
        <authorList>
            <person name="Bowman J."/>
            <person name="Kohchi T."/>
            <person name="Yamato K."/>
            <person name="Jenkins J."/>
            <person name="Shu S."/>
            <person name="Ishizaki K."/>
            <person name="Yamaoka S."/>
            <person name="Nishihama R."/>
            <person name="Nakamura Y."/>
            <person name="Berger F."/>
            <person name="Adam C."/>
            <person name="Aki S."/>
            <person name="Althoff F."/>
            <person name="Araki T."/>
            <person name="Arteaga-Vazquez M."/>
            <person name="Balasubrmanian S."/>
            <person name="Bauer D."/>
            <person name="Boehm C."/>
            <person name="Briginshaw L."/>
            <person name="Caballero-Perez J."/>
            <person name="Catarino B."/>
            <person name="Chen F."/>
            <person name="Chiyoda S."/>
            <person name="Chovatia M."/>
            <person name="Davies K."/>
            <person name="Delmans M."/>
            <person name="Demura T."/>
            <person name="Dierschke T."/>
            <person name="Dolan L."/>
            <person name="Dorantes-Acosta A."/>
            <person name="Eklund D."/>
            <person name="Florent S."/>
            <person name="Flores-Sandoval E."/>
            <person name="Fujiyama A."/>
            <person name="Fukuzawa H."/>
            <person name="Galik B."/>
            <person name="Grimanelli D."/>
            <person name="Grimwood J."/>
            <person name="Grossniklaus U."/>
            <person name="Hamada T."/>
            <person name="Haseloff J."/>
            <person name="Hetherington A."/>
            <person name="Higo A."/>
            <person name="Hirakawa Y."/>
            <person name="Hundley H."/>
            <person name="Ikeda Y."/>
            <person name="Inoue K."/>
            <person name="Inoue S."/>
            <person name="Ishida S."/>
            <person name="Jia Q."/>
            <person name="Kakita M."/>
            <person name="Kanazawa T."/>
            <person name="Kawai Y."/>
            <person name="Kawashima T."/>
            <person name="Kennedy M."/>
            <person name="Kinose K."/>
            <person name="Kinoshita T."/>
            <person name="Kohara Y."/>
            <person name="Koide E."/>
            <person name="Komatsu K."/>
            <person name="Kopischke S."/>
            <person name="Kubo M."/>
            <person name="Kyozuka J."/>
            <person name="Lagercrantz U."/>
            <person name="Lin S."/>
            <person name="Lindquist E."/>
            <person name="Lipzen A."/>
            <person name="Lu C."/>
            <person name="Luna E."/>
            <person name="Martienssen R."/>
            <person name="Minamino N."/>
            <person name="Mizutani M."/>
            <person name="Mizutani M."/>
            <person name="Mochizuki N."/>
            <person name="Monte I."/>
            <person name="Mosher R."/>
            <person name="Nagasaki H."/>
            <person name="Nakagami H."/>
            <person name="Naramoto S."/>
            <person name="Nishitani K."/>
            <person name="Ohtani M."/>
            <person name="Okamoto T."/>
            <person name="Okumura M."/>
            <person name="Phillips J."/>
            <person name="Pollak B."/>
            <person name="Reinders A."/>
            <person name="Roevekamp M."/>
            <person name="Sano R."/>
            <person name="Sawa S."/>
            <person name="Schmid M."/>
            <person name="Shirakawa M."/>
            <person name="Solano R."/>
            <person name="Spunde A."/>
            <person name="Suetsugu N."/>
            <person name="Sugano S."/>
            <person name="Sugiyama A."/>
            <person name="Sun R."/>
            <person name="Suzuki Y."/>
            <person name="Takenaka M."/>
            <person name="Takezawa D."/>
            <person name="Tomogane H."/>
            <person name="Tsuzuki M."/>
            <person name="Ueda T."/>
            <person name="Umeda M."/>
            <person name="Ward J."/>
            <person name="Watanabe Y."/>
            <person name="Yazaki K."/>
            <person name="Yokoyama R."/>
            <person name="Yoshitake Y."/>
            <person name="Yotsui I."/>
            <person name="Zachgo S."/>
            <person name="Schmutz J."/>
        </authorList>
    </citation>
    <scope>NUCLEOTIDE SEQUENCE [LARGE SCALE GENOMIC DNA]</scope>
    <source>
        <strain evidence="2">cv. B-3</strain>
    </source>
</reference>
<dbReference type="AlphaFoldDB" id="A0A397XJI1"/>
<evidence type="ECO:0000313" key="2">
    <source>
        <dbReference type="Proteomes" id="UP000264353"/>
    </source>
</evidence>
<gene>
    <name evidence="1" type="ORF">BRARA_J01004</name>
</gene>
<name>A0A397XJI1_BRACM</name>
<protein>
    <recommendedName>
        <fullName evidence="3">Reverse transcriptase zinc-binding domain-containing protein</fullName>
    </recommendedName>
</protein>
<evidence type="ECO:0000313" key="1">
    <source>
        <dbReference type="EMBL" id="RID41012.1"/>
    </source>
</evidence>